<name>A0A9D2U371_9FIRM</name>
<evidence type="ECO:0000313" key="2">
    <source>
        <dbReference type="Proteomes" id="UP000823850"/>
    </source>
</evidence>
<reference evidence="1" key="2">
    <citation type="submission" date="2021-04" db="EMBL/GenBank/DDBJ databases">
        <authorList>
            <person name="Gilroy R."/>
        </authorList>
    </citation>
    <scope>NUCLEOTIDE SEQUENCE</scope>
    <source>
        <strain evidence="1">ChiW19-6364</strain>
    </source>
</reference>
<sequence>MIYTVLKLEEDLDYGCEEKAEDQPVMAVVTLRSEAGEESTRKIPDRLLYEREIIQGDEVIFDENDQIQRLGHMRIQLNITGDTER</sequence>
<protein>
    <submittedName>
        <fullName evidence="1">Uncharacterized protein</fullName>
    </submittedName>
</protein>
<organism evidence="1 2">
    <name type="scientific">Candidatus Blautia stercoripullorum</name>
    <dbReference type="NCBI Taxonomy" id="2838502"/>
    <lineage>
        <taxon>Bacteria</taxon>
        <taxon>Bacillati</taxon>
        <taxon>Bacillota</taxon>
        <taxon>Clostridia</taxon>
        <taxon>Lachnospirales</taxon>
        <taxon>Lachnospiraceae</taxon>
        <taxon>Blautia</taxon>
    </lineage>
</organism>
<dbReference type="AlphaFoldDB" id="A0A9D2U371"/>
<gene>
    <name evidence="1" type="ORF">H9913_05275</name>
</gene>
<dbReference type="EMBL" id="DWUX01000099">
    <property type="protein sequence ID" value="HJD39421.1"/>
    <property type="molecule type" value="Genomic_DNA"/>
</dbReference>
<comment type="caution">
    <text evidence="1">The sequence shown here is derived from an EMBL/GenBank/DDBJ whole genome shotgun (WGS) entry which is preliminary data.</text>
</comment>
<dbReference type="Proteomes" id="UP000823850">
    <property type="component" value="Unassembled WGS sequence"/>
</dbReference>
<evidence type="ECO:0000313" key="1">
    <source>
        <dbReference type="EMBL" id="HJD39421.1"/>
    </source>
</evidence>
<proteinExistence type="predicted"/>
<accession>A0A9D2U371</accession>
<reference evidence="1" key="1">
    <citation type="journal article" date="2021" name="PeerJ">
        <title>Extensive microbial diversity within the chicken gut microbiome revealed by metagenomics and culture.</title>
        <authorList>
            <person name="Gilroy R."/>
            <person name="Ravi A."/>
            <person name="Getino M."/>
            <person name="Pursley I."/>
            <person name="Horton D.L."/>
            <person name="Alikhan N.F."/>
            <person name="Baker D."/>
            <person name="Gharbi K."/>
            <person name="Hall N."/>
            <person name="Watson M."/>
            <person name="Adriaenssens E.M."/>
            <person name="Foster-Nyarko E."/>
            <person name="Jarju S."/>
            <person name="Secka A."/>
            <person name="Antonio M."/>
            <person name="Oren A."/>
            <person name="Chaudhuri R.R."/>
            <person name="La Ragione R."/>
            <person name="Hildebrand F."/>
            <person name="Pallen M.J."/>
        </authorList>
    </citation>
    <scope>NUCLEOTIDE SEQUENCE</scope>
    <source>
        <strain evidence="1">ChiW19-6364</strain>
    </source>
</reference>